<keyword evidence="7 17" id="KW-0554">One-carbon metabolism</keyword>
<keyword evidence="21" id="KW-1185">Reference proteome</keyword>
<evidence type="ECO:0000256" key="12">
    <source>
        <dbReference type="ARBA" id="ARBA00022840"/>
    </source>
</evidence>
<evidence type="ECO:0000313" key="20">
    <source>
        <dbReference type="EMBL" id="KIK08040.1"/>
    </source>
</evidence>
<dbReference type="Gene3D" id="3.40.1190.10">
    <property type="entry name" value="Mur-like, catalytic domain"/>
    <property type="match status" value="1"/>
</dbReference>
<dbReference type="InterPro" id="IPR036565">
    <property type="entry name" value="Mur-like_cat_sf"/>
</dbReference>
<proteinExistence type="inferred from homology"/>
<dbReference type="GO" id="GO:0005829">
    <property type="term" value="C:cytosol"/>
    <property type="evidence" value="ECO:0007669"/>
    <property type="project" value="TreeGrafter"/>
</dbReference>
<evidence type="ECO:0000256" key="13">
    <source>
        <dbReference type="ARBA" id="ARBA00022842"/>
    </source>
</evidence>
<dbReference type="PANTHER" id="PTHR11136:SF5">
    <property type="entry name" value="FOLYLPOLYGLUTAMATE SYNTHASE, MITOCHONDRIAL"/>
    <property type="match status" value="1"/>
</dbReference>
<comment type="similarity">
    <text evidence="5 17">Belongs to the folylpolyglutamate synthase family.</text>
</comment>
<evidence type="ECO:0000256" key="14">
    <source>
        <dbReference type="ARBA" id="ARBA00023128"/>
    </source>
</evidence>
<protein>
    <recommendedName>
        <fullName evidence="17">Folylpolyglutamate synthase</fullName>
        <ecNumber evidence="17">6.3.2.17</ecNumber>
    </recommendedName>
    <alternativeName>
        <fullName evidence="17">Folylpoly-gamma-glutamate synthetase</fullName>
    </alternativeName>
    <alternativeName>
        <fullName evidence="17">Tetrahydrofolylpolyglutamate synthase</fullName>
    </alternativeName>
</protein>
<dbReference type="InterPro" id="IPR018109">
    <property type="entry name" value="Folylpolyglutamate_synth_CS"/>
</dbReference>
<feature type="binding site" evidence="19">
    <location>
        <position position="165"/>
    </location>
    <ligand>
        <name>Mg(2+)</name>
        <dbReference type="ChEBI" id="CHEBI:18420"/>
        <label>1</label>
    </ligand>
</feature>
<comment type="function">
    <text evidence="17">Catalyzes conversion of folates to polyglutamate derivatives allowing concentration of folate compounds in the cell and the intracellular retention of these cofactors, which are important substrates for most of the folate-dependent enzymes that are involved in one-carbon transfer reactions involved in purine, pyrimidine and amino acid synthesis.</text>
</comment>
<dbReference type="Gene3D" id="3.90.190.20">
    <property type="entry name" value="Mur ligase, C-terminal domain"/>
    <property type="match status" value="1"/>
</dbReference>
<keyword evidence="12 18" id="KW-0067">ATP-binding</keyword>
<feature type="binding site" evidence="18">
    <location>
        <position position="324"/>
    </location>
    <ligand>
        <name>ATP</name>
        <dbReference type="ChEBI" id="CHEBI:30616"/>
    </ligand>
</feature>
<dbReference type="InterPro" id="IPR023600">
    <property type="entry name" value="Folylpolyglutamate_synth_euk"/>
</dbReference>
<dbReference type="AlphaFoldDB" id="A0A0C9X783"/>
<evidence type="ECO:0000313" key="21">
    <source>
        <dbReference type="Proteomes" id="UP000054477"/>
    </source>
</evidence>
<dbReference type="OrthoDB" id="5212574at2759"/>
<evidence type="ECO:0000256" key="18">
    <source>
        <dbReference type="PIRSR" id="PIRSR038895-1"/>
    </source>
</evidence>
<dbReference type="PANTHER" id="PTHR11136">
    <property type="entry name" value="FOLYLPOLYGLUTAMATE SYNTHASE-RELATED"/>
    <property type="match status" value="1"/>
</dbReference>
<gene>
    <name evidence="20" type="ORF">K443DRAFT_128804</name>
</gene>
<dbReference type="InterPro" id="IPR001645">
    <property type="entry name" value="Folylpolyglutamate_synth"/>
</dbReference>
<evidence type="ECO:0000256" key="3">
    <source>
        <dbReference type="ARBA" id="ARBA00004496"/>
    </source>
</evidence>
<dbReference type="NCBIfam" id="TIGR01499">
    <property type="entry name" value="folC"/>
    <property type="match status" value="1"/>
</dbReference>
<keyword evidence="8 17" id="KW-0436">Ligase</keyword>
<name>A0A0C9X783_9AGAR</name>
<feature type="binding site" evidence="19">
    <location>
        <position position="193"/>
    </location>
    <ligand>
        <name>Mg(2+)</name>
        <dbReference type="ChEBI" id="CHEBI:18420"/>
        <label>1</label>
    </ligand>
</feature>
<keyword evidence="13 19" id="KW-0460">Magnesium</keyword>
<comment type="cofactor">
    <cofactor evidence="17">
        <name>a monovalent cation</name>
        <dbReference type="ChEBI" id="CHEBI:60242"/>
    </cofactor>
    <text evidence="17">A monovalent cation.</text>
</comment>
<accession>A0A0C9X783</accession>
<dbReference type="EC" id="6.3.2.17" evidence="17"/>
<dbReference type="GO" id="GO:0005743">
    <property type="term" value="C:mitochondrial inner membrane"/>
    <property type="evidence" value="ECO:0007669"/>
    <property type="project" value="UniProtKB-SubCell"/>
</dbReference>
<dbReference type="GO" id="GO:0006730">
    <property type="term" value="P:one-carbon metabolic process"/>
    <property type="evidence" value="ECO:0007669"/>
    <property type="project" value="UniProtKB-KW"/>
</dbReference>
<organism evidence="20 21">
    <name type="scientific">Laccaria amethystina LaAM-08-1</name>
    <dbReference type="NCBI Taxonomy" id="1095629"/>
    <lineage>
        <taxon>Eukaryota</taxon>
        <taxon>Fungi</taxon>
        <taxon>Dikarya</taxon>
        <taxon>Basidiomycota</taxon>
        <taxon>Agaricomycotina</taxon>
        <taxon>Agaricomycetes</taxon>
        <taxon>Agaricomycetidae</taxon>
        <taxon>Agaricales</taxon>
        <taxon>Agaricineae</taxon>
        <taxon>Hydnangiaceae</taxon>
        <taxon>Laccaria</taxon>
    </lineage>
</organism>
<keyword evidence="9 19" id="KW-0479">Metal-binding</keyword>
<reference evidence="21" key="2">
    <citation type="submission" date="2015-01" db="EMBL/GenBank/DDBJ databases">
        <title>Evolutionary Origins and Diversification of the Mycorrhizal Mutualists.</title>
        <authorList>
            <consortium name="DOE Joint Genome Institute"/>
            <consortium name="Mycorrhizal Genomics Consortium"/>
            <person name="Kohler A."/>
            <person name="Kuo A."/>
            <person name="Nagy L.G."/>
            <person name="Floudas D."/>
            <person name="Copeland A."/>
            <person name="Barry K.W."/>
            <person name="Cichocki N."/>
            <person name="Veneault-Fourrey C."/>
            <person name="LaButti K."/>
            <person name="Lindquist E.A."/>
            <person name="Lipzen A."/>
            <person name="Lundell T."/>
            <person name="Morin E."/>
            <person name="Murat C."/>
            <person name="Riley R."/>
            <person name="Ohm R."/>
            <person name="Sun H."/>
            <person name="Tunlid A."/>
            <person name="Henrissat B."/>
            <person name="Grigoriev I.V."/>
            <person name="Hibbett D.S."/>
            <person name="Martin F."/>
        </authorList>
    </citation>
    <scope>NUCLEOTIDE SEQUENCE [LARGE SCALE GENOMIC DNA]</scope>
    <source>
        <strain evidence="21">LaAM-08-1</strain>
    </source>
</reference>
<keyword evidence="6" id="KW-0963">Cytoplasm</keyword>
<keyword evidence="15" id="KW-0472">Membrane</keyword>
<keyword evidence="11" id="KW-0999">Mitochondrion inner membrane</keyword>
<evidence type="ECO:0000256" key="8">
    <source>
        <dbReference type="ARBA" id="ARBA00022598"/>
    </source>
</evidence>
<comment type="pathway">
    <text evidence="4 17">Cofactor biosynthesis; tetrahydrofolylpolyglutamate biosynthesis.</text>
</comment>
<dbReference type="InterPro" id="IPR036615">
    <property type="entry name" value="Mur_ligase_C_dom_sf"/>
</dbReference>
<reference evidence="20 21" key="1">
    <citation type="submission" date="2014-04" db="EMBL/GenBank/DDBJ databases">
        <authorList>
            <consortium name="DOE Joint Genome Institute"/>
            <person name="Kuo A."/>
            <person name="Kohler A."/>
            <person name="Nagy L.G."/>
            <person name="Floudas D."/>
            <person name="Copeland A."/>
            <person name="Barry K.W."/>
            <person name="Cichocki N."/>
            <person name="Veneault-Fourrey C."/>
            <person name="LaButti K."/>
            <person name="Lindquist E.A."/>
            <person name="Lipzen A."/>
            <person name="Lundell T."/>
            <person name="Morin E."/>
            <person name="Murat C."/>
            <person name="Sun H."/>
            <person name="Tunlid A."/>
            <person name="Henrissat B."/>
            <person name="Grigoriev I.V."/>
            <person name="Hibbett D.S."/>
            <person name="Martin F."/>
            <person name="Nordberg H.P."/>
            <person name="Cantor M.N."/>
            <person name="Hua S.X."/>
        </authorList>
    </citation>
    <scope>NUCLEOTIDE SEQUENCE [LARGE SCALE GENOMIC DNA]</scope>
    <source>
        <strain evidence="20 21">LaAM-08-1</strain>
    </source>
</reference>
<evidence type="ECO:0000256" key="1">
    <source>
        <dbReference type="ARBA" id="ARBA00004273"/>
    </source>
</evidence>
<evidence type="ECO:0000256" key="10">
    <source>
        <dbReference type="ARBA" id="ARBA00022741"/>
    </source>
</evidence>
<evidence type="ECO:0000256" key="6">
    <source>
        <dbReference type="ARBA" id="ARBA00022490"/>
    </source>
</evidence>
<dbReference type="EMBL" id="KN838544">
    <property type="protein sequence ID" value="KIK08040.1"/>
    <property type="molecule type" value="Genomic_DNA"/>
</dbReference>
<dbReference type="HOGENOM" id="CLU_015869_0_1_1"/>
<feature type="binding site" evidence="19">
    <location>
        <position position="94"/>
    </location>
    <ligand>
        <name>Mg(2+)</name>
        <dbReference type="ChEBI" id="CHEBI:18420"/>
        <label>1</label>
    </ligand>
</feature>
<dbReference type="STRING" id="1095629.A0A0C9X783"/>
<dbReference type="GO" id="GO:0005524">
    <property type="term" value="F:ATP binding"/>
    <property type="evidence" value="ECO:0007669"/>
    <property type="project" value="UniProtKB-KW"/>
</dbReference>
<dbReference type="SUPFAM" id="SSF53244">
    <property type="entry name" value="MurD-like peptide ligases, peptide-binding domain"/>
    <property type="match status" value="1"/>
</dbReference>
<keyword evidence="14" id="KW-0496">Mitochondrion</keyword>
<dbReference type="GO" id="GO:0005759">
    <property type="term" value="C:mitochondrial matrix"/>
    <property type="evidence" value="ECO:0007669"/>
    <property type="project" value="UniProtKB-SubCell"/>
</dbReference>
<dbReference type="FunFam" id="3.40.1190.10:FF:000009">
    <property type="entry name" value="Folylpolyglutamate synthase"/>
    <property type="match status" value="1"/>
</dbReference>
<comment type="subcellular location">
    <subcellularLocation>
        <location evidence="3">Cytoplasm</location>
    </subcellularLocation>
    <subcellularLocation>
        <location evidence="1">Mitochondrion inner membrane</location>
    </subcellularLocation>
    <subcellularLocation>
        <location evidence="2">Mitochondrion matrix</location>
    </subcellularLocation>
</comment>
<evidence type="ECO:0000256" key="5">
    <source>
        <dbReference type="ARBA" id="ARBA00008276"/>
    </source>
</evidence>
<evidence type="ECO:0000256" key="15">
    <source>
        <dbReference type="ARBA" id="ARBA00023136"/>
    </source>
</evidence>
<dbReference type="SUPFAM" id="SSF53623">
    <property type="entry name" value="MurD-like peptide ligases, catalytic domain"/>
    <property type="match status" value="1"/>
</dbReference>
<feature type="binding site" evidence="18">
    <location>
        <position position="307"/>
    </location>
    <ligand>
        <name>ATP</name>
        <dbReference type="ChEBI" id="CHEBI:30616"/>
    </ligand>
</feature>
<evidence type="ECO:0000256" key="2">
    <source>
        <dbReference type="ARBA" id="ARBA00004305"/>
    </source>
</evidence>
<sequence length="505" mass="55408">MSTRSYKEAVDCLNSLQSNAASLEATRASGGRLSQFAIPQMLKCLGRIGYHPDQLNALNVIHITGTKGKGSTGAFTDFILRQAMPGWKVGLYTSPHLVAVRERIRIDGAPLSEVQFAKHFFEVWDRLKENDTREKSLPMPGYFRFMTLLAFHAFLEGNVNAAIIEVGVGGTYDSTNIVPKPVVTGVTALGLDHVAVLGKTLQEIAWQKGGIFKEGVPAYTVVQPKEGAQVLDSRAKELKSSSFTTVPLNHKLDKVNLGLAGQHQLQNASLAVSLAREFLKTQSSFQNDQELPESFVSGLEKTSWPGRCQTVVDPKRPQVTWYLDGAHTVESLEYCIQWFANPGVGFSLDASGHKDDKQATRILIFNCTSGRSGDNFLGTIRNKLTDQLRIHCREDQPECFFDQVIFCTNVTYAGGHFKSDLAALAMPQSDLEELKTQHQLAAVWSKLHPGYPLDCIHVLPSVEHAVKEVEASKPNSDNRTQVLVTGSLHLVGGLIEVAGLLEVAL</sequence>
<evidence type="ECO:0000256" key="9">
    <source>
        <dbReference type="ARBA" id="ARBA00022723"/>
    </source>
</evidence>
<dbReference type="PIRSF" id="PIRSF038895">
    <property type="entry name" value="FPGS"/>
    <property type="match status" value="1"/>
</dbReference>
<dbReference type="GO" id="GO:0004326">
    <property type="term" value="F:tetrahydrofolylpolyglutamate synthase activity"/>
    <property type="evidence" value="ECO:0007669"/>
    <property type="project" value="UniProtKB-EC"/>
</dbReference>
<evidence type="ECO:0000256" key="11">
    <source>
        <dbReference type="ARBA" id="ARBA00022792"/>
    </source>
</evidence>
<evidence type="ECO:0000256" key="16">
    <source>
        <dbReference type="ARBA" id="ARBA00047493"/>
    </source>
</evidence>
<dbReference type="GO" id="GO:0046872">
    <property type="term" value="F:metal ion binding"/>
    <property type="evidence" value="ECO:0007669"/>
    <property type="project" value="UniProtKB-KW"/>
</dbReference>
<evidence type="ECO:0000256" key="17">
    <source>
        <dbReference type="PIRNR" id="PIRNR038895"/>
    </source>
</evidence>
<evidence type="ECO:0000256" key="7">
    <source>
        <dbReference type="ARBA" id="ARBA00022563"/>
    </source>
</evidence>
<dbReference type="Proteomes" id="UP000054477">
    <property type="component" value="Unassembled WGS sequence"/>
</dbReference>
<evidence type="ECO:0000256" key="4">
    <source>
        <dbReference type="ARBA" id="ARBA00005150"/>
    </source>
</evidence>
<keyword evidence="10 18" id="KW-0547">Nucleotide-binding</keyword>
<dbReference type="PROSITE" id="PS01012">
    <property type="entry name" value="FOLYLPOLYGLU_SYNT_2"/>
    <property type="match status" value="1"/>
</dbReference>
<evidence type="ECO:0000256" key="19">
    <source>
        <dbReference type="PIRSR" id="PIRSR038895-2"/>
    </source>
</evidence>
<dbReference type="UniPathway" id="UPA00850"/>
<comment type="catalytic activity">
    <reaction evidence="16 17">
        <text>(6S)-5,6,7,8-tetrahydrofolyl-(gamma-L-Glu)(n) + L-glutamate + ATP = (6S)-5,6,7,8-tetrahydrofolyl-(gamma-L-Glu)(n+1) + ADP + phosphate + H(+)</text>
        <dbReference type="Rhea" id="RHEA:10580"/>
        <dbReference type="Rhea" id="RHEA-COMP:14738"/>
        <dbReference type="Rhea" id="RHEA-COMP:14740"/>
        <dbReference type="ChEBI" id="CHEBI:15378"/>
        <dbReference type="ChEBI" id="CHEBI:29985"/>
        <dbReference type="ChEBI" id="CHEBI:30616"/>
        <dbReference type="ChEBI" id="CHEBI:43474"/>
        <dbReference type="ChEBI" id="CHEBI:141005"/>
        <dbReference type="ChEBI" id="CHEBI:456216"/>
        <dbReference type="EC" id="6.3.2.17"/>
    </reaction>
</comment>